<proteinExistence type="predicted"/>
<evidence type="ECO:0000256" key="4">
    <source>
        <dbReference type="ARBA" id="ARBA00022898"/>
    </source>
</evidence>
<dbReference type="EMBL" id="JYFQ01000195">
    <property type="protein sequence ID" value="KKZ10253.1"/>
    <property type="molecule type" value="Genomic_DNA"/>
</dbReference>
<organism evidence="5 6">
    <name type="scientific">Candidatus Synechococcus spongiarum 15L</name>
    <dbReference type="NCBI Taxonomy" id="1608419"/>
    <lineage>
        <taxon>Bacteria</taxon>
        <taxon>Bacillati</taxon>
        <taxon>Cyanobacteriota</taxon>
        <taxon>Cyanophyceae</taxon>
        <taxon>Synechococcales</taxon>
        <taxon>Synechococcaceae</taxon>
        <taxon>Synechococcus</taxon>
    </lineage>
</organism>
<dbReference type="InterPro" id="IPR019942">
    <property type="entry name" value="DapL/ALD1"/>
</dbReference>
<dbReference type="InterPro" id="IPR015422">
    <property type="entry name" value="PyrdxlP-dep_Trfase_small"/>
</dbReference>
<dbReference type="GO" id="GO:0008483">
    <property type="term" value="F:transaminase activity"/>
    <property type="evidence" value="ECO:0007669"/>
    <property type="project" value="UniProtKB-KW"/>
</dbReference>
<protein>
    <submittedName>
        <fullName evidence="5">LL-diaminopimelate aminotransferase</fullName>
    </submittedName>
</protein>
<gene>
    <name evidence="5" type="ORF">TQ37_09070</name>
</gene>
<sequence>MVRVNSHYQMLRAGYLFPEIQRRIKAFTAKHPDADLIRLGIGDVTEPLPAACRDAMATAVEAMGTRAGFHGYGPEQGYHWLRQAIAQHDYRQRGCDVEADEIFISDGSKCDTSNILDV</sequence>
<dbReference type="Gene3D" id="3.40.640.10">
    <property type="entry name" value="Type I PLP-dependent aspartate aminotransferase-like (Major domain)"/>
    <property type="match status" value="1"/>
</dbReference>
<accession>A0A0G8ASN7</accession>
<dbReference type="STRING" id="431041.FLM9_128"/>
<keyword evidence="4" id="KW-0663">Pyridoxal phosphate</keyword>
<evidence type="ECO:0000256" key="3">
    <source>
        <dbReference type="ARBA" id="ARBA00022679"/>
    </source>
</evidence>
<dbReference type="SUPFAM" id="SSF53383">
    <property type="entry name" value="PLP-dependent transferases"/>
    <property type="match status" value="1"/>
</dbReference>
<dbReference type="PANTHER" id="PTHR43144">
    <property type="entry name" value="AMINOTRANSFERASE"/>
    <property type="match status" value="1"/>
</dbReference>
<comment type="cofactor">
    <cofactor evidence="1">
        <name>pyridoxal 5'-phosphate</name>
        <dbReference type="ChEBI" id="CHEBI:597326"/>
    </cofactor>
</comment>
<dbReference type="InterPro" id="IPR015421">
    <property type="entry name" value="PyrdxlP-dep_Trfase_major"/>
</dbReference>
<comment type="caution">
    <text evidence="5">The sequence shown here is derived from an EMBL/GenBank/DDBJ whole genome shotgun (WGS) entry which is preliminary data.</text>
</comment>
<evidence type="ECO:0000313" key="5">
    <source>
        <dbReference type="EMBL" id="KKZ10253.1"/>
    </source>
</evidence>
<feature type="non-terminal residue" evidence="5">
    <location>
        <position position="118"/>
    </location>
</feature>
<dbReference type="Proteomes" id="UP000035037">
    <property type="component" value="Unassembled WGS sequence"/>
</dbReference>
<dbReference type="InterPro" id="IPR015424">
    <property type="entry name" value="PyrdxlP-dep_Trfase"/>
</dbReference>
<evidence type="ECO:0000256" key="1">
    <source>
        <dbReference type="ARBA" id="ARBA00001933"/>
    </source>
</evidence>
<evidence type="ECO:0000256" key="2">
    <source>
        <dbReference type="ARBA" id="ARBA00022576"/>
    </source>
</evidence>
<keyword evidence="2 5" id="KW-0032">Aminotransferase</keyword>
<reference evidence="5 6" key="2">
    <citation type="submission" date="2015-05" db="EMBL/GenBank/DDBJ databases">
        <title>Lifestyle Evolution in Cyanobacterial Symbionts of Sponges.</title>
        <authorList>
            <person name="Burgsdorf I."/>
            <person name="Slaby B.M."/>
            <person name="Handley K.M."/>
            <person name="Haber M."/>
            <person name="Blom J."/>
            <person name="Marshall C.W."/>
            <person name="Gilbert J.A."/>
            <person name="Hentschel U."/>
            <person name="Steindler L."/>
        </authorList>
    </citation>
    <scope>NUCLEOTIDE SEQUENCE [LARGE SCALE GENOMIC DNA]</scope>
    <source>
        <strain evidence="5">15L</strain>
    </source>
</reference>
<evidence type="ECO:0000313" key="6">
    <source>
        <dbReference type="Proteomes" id="UP000035037"/>
    </source>
</evidence>
<dbReference type="Gene3D" id="3.90.1150.10">
    <property type="entry name" value="Aspartate Aminotransferase, domain 1"/>
    <property type="match status" value="1"/>
</dbReference>
<reference evidence="5 6" key="1">
    <citation type="submission" date="2015-02" db="EMBL/GenBank/DDBJ databases">
        <authorList>
            <person name="Slaby B."/>
            <person name="Hentschel U."/>
        </authorList>
    </citation>
    <scope>NUCLEOTIDE SEQUENCE [LARGE SCALE GENOMIC DNA]</scope>
    <source>
        <strain evidence="5">15L</strain>
    </source>
</reference>
<keyword evidence="3 5" id="KW-0808">Transferase</keyword>
<name>A0A0G8ASN7_9SYNE</name>
<dbReference type="AlphaFoldDB" id="A0A0G8ASN7"/>